<dbReference type="Pfam" id="PF00132">
    <property type="entry name" value="Hexapep"/>
    <property type="match status" value="1"/>
</dbReference>
<dbReference type="GO" id="GO:0009001">
    <property type="term" value="F:serine O-acetyltransferase activity"/>
    <property type="evidence" value="ECO:0007669"/>
    <property type="project" value="UniProtKB-EC"/>
</dbReference>
<dbReference type="EC" id="2.3.1.30" evidence="4"/>
<dbReference type="FunFam" id="2.160.10.10:FF:000007">
    <property type="entry name" value="Serine acetyltransferase"/>
    <property type="match status" value="1"/>
</dbReference>
<keyword evidence="8 14" id="KW-0808">Transferase</keyword>
<comment type="caution">
    <text evidence="14">The sequence shown here is derived from an EMBL/GenBank/DDBJ whole genome shotgun (WGS) entry which is preliminary data.</text>
</comment>
<dbReference type="PIRSF" id="PIRSF000441">
    <property type="entry name" value="CysE"/>
    <property type="match status" value="1"/>
</dbReference>
<dbReference type="GO" id="GO:0005737">
    <property type="term" value="C:cytoplasm"/>
    <property type="evidence" value="ECO:0007669"/>
    <property type="project" value="UniProtKB-SubCell"/>
</dbReference>
<dbReference type="AlphaFoldDB" id="A0A101FXC6"/>
<comment type="catalytic activity">
    <reaction evidence="12">
        <text>L-serine + acetyl-CoA = O-acetyl-L-serine + CoA</text>
        <dbReference type="Rhea" id="RHEA:24560"/>
        <dbReference type="ChEBI" id="CHEBI:33384"/>
        <dbReference type="ChEBI" id="CHEBI:57287"/>
        <dbReference type="ChEBI" id="CHEBI:57288"/>
        <dbReference type="ChEBI" id="CHEBI:58340"/>
        <dbReference type="EC" id="2.3.1.30"/>
    </reaction>
</comment>
<dbReference type="InterPro" id="IPR011004">
    <property type="entry name" value="Trimer_LpxA-like_sf"/>
</dbReference>
<dbReference type="Proteomes" id="UP000064249">
    <property type="component" value="Unassembled WGS sequence"/>
</dbReference>
<dbReference type="InterPro" id="IPR053376">
    <property type="entry name" value="Serine_acetyltransferase"/>
</dbReference>
<dbReference type="InterPro" id="IPR005881">
    <property type="entry name" value="Ser_O-AcTrfase"/>
</dbReference>
<evidence type="ECO:0000256" key="12">
    <source>
        <dbReference type="ARBA" id="ARBA00049486"/>
    </source>
</evidence>
<evidence type="ECO:0000256" key="1">
    <source>
        <dbReference type="ARBA" id="ARBA00004496"/>
    </source>
</evidence>
<comment type="subcellular location">
    <subcellularLocation>
        <location evidence="1">Cytoplasm</location>
    </subcellularLocation>
</comment>
<feature type="non-terminal residue" evidence="14">
    <location>
        <position position="1"/>
    </location>
</feature>
<protein>
    <recommendedName>
        <fullName evidence="5">Serine acetyltransferase</fullName>
        <ecNumber evidence="4">2.3.1.30</ecNumber>
    </recommendedName>
</protein>
<organism evidence="14 15">
    <name type="scientific">Anaerolinea thermophila</name>
    <dbReference type="NCBI Taxonomy" id="167964"/>
    <lineage>
        <taxon>Bacteria</taxon>
        <taxon>Bacillati</taxon>
        <taxon>Chloroflexota</taxon>
        <taxon>Anaerolineae</taxon>
        <taxon>Anaerolineales</taxon>
        <taxon>Anaerolineaceae</taxon>
        <taxon>Anaerolinea</taxon>
    </lineage>
</organism>
<gene>
    <name evidence="14" type="ORF">XD73_0933</name>
</gene>
<dbReference type="FunFam" id="1.10.3130.10:FF:000003">
    <property type="entry name" value="Serine acetyltransferase"/>
    <property type="match status" value="1"/>
</dbReference>
<keyword evidence="10" id="KW-0198">Cysteine biosynthesis</keyword>
<evidence type="ECO:0000256" key="3">
    <source>
        <dbReference type="ARBA" id="ARBA00007274"/>
    </source>
</evidence>
<evidence type="ECO:0000259" key="13">
    <source>
        <dbReference type="Pfam" id="PF06426"/>
    </source>
</evidence>
<dbReference type="GO" id="GO:0006535">
    <property type="term" value="P:cysteine biosynthetic process from serine"/>
    <property type="evidence" value="ECO:0007669"/>
    <property type="project" value="InterPro"/>
</dbReference>
<dbReference type="InterPro" id="IPR042122">
    <property type="entry name" value="Ser_AcTrfase_N_sf"/>
</dbReference>
<proteinExistence type="inferred from homology"/>
<comment type="similarity">
    <text evidence="3">Belongs to the transferase hexapeptide repeat family.</text>
</comment>
<evidence type="ECO:0000256" key="9">
    <source>
        <dbReference type="ARBA" id="ARBA00022737"/>
    </source>
</evidence>
<keyword evidence="6" id="KW-0963">Cytoplasm</keyword>
<dbReference type="SUPFAM" id="SSF51161">
    <property type="entry name" value="Trimeric LpxA-like enzymes"/>
    <property type="match status" value="1"/>
</dbReference>
<evidence type="ECO:0000313" key="15">
    <source>
        <dbReference type="Proteomes" id="UP000064249"/>
    </source>
</evidence>
<reference evidence="14 15" key="1">
    <citation type="journal article" date="2015" name="MBio">
        <title>Genome-Resolved Metagenomic Analysis Reveals Roles for Candidate Phyla and Other Microbial Community Members in Biogeochemical Transformations in Oil Reservoirs.</title>
        <authorList>
            <person name="Hu P."/>
            <person name="Tom L."/>
            <person name="Singh A."/>
            <person name="Thomas B.C."/>
            <person name="Baker B.J."/>
            <person name="Piceno Y.M."/>
            <person name="Andersen G.L."/>
            <person name="Banfield J.F."/>
        </authorList>
    </citation>
    <scope>NUCLEOTIDE SEQUENCE [LARGE SCALE GENOMIC DNA]</scope>
    <source>
        <strain evidence="14">46_16</strain>
    </source>
</reference>
<dbReference type="UniPathway" id="UPA00136">
    <property type="reaction ID" value="UER00199"/>
</dbReference>
<keyword evidence="9" id="KW-0677">Repeat</keyword>
<dbReference type="InterPro" id="IPR018357">
    <property type="entry name" value="Hexapep_transf_CS"/>
</dbReference>
<evidence type="ECO:0000256" key="5">
    <source>
        <dbReference type="ARBA" id="ARBA00018522"/>
    </source>
</evidence>
<dbReference type="PATRIC" id="fig|167964.4.peg.724"/>
<evidence type="ECO:0000256" key="6">
    <source>
        <dbReference type="ARBA" id="ARBA00022490"/>
    </source>
</evidence>
<dbReference type="NCBIfam" id="TIGR01172">
    <property type="entry name" value="cysE"/>
    <property type="match status" value="1"/>
</dbReference>
<evidence type="ECO:0000256" key="7">
    <source>
        <dbReference type="ARBA" id="ARBA00022605"/>
    </source>
</evidence>
<dbReference type="PANTHER" id="PTHR42811">
    <property type="entry name" value="SERINE ACETYLTRANSFERASE"/>
    <property type="match status" value="1"/>
</dbReference>
<dbReference type="CDD" id="cd03354">
    <property type="entry name" value="LbH_SAT"/>
    <property type="match status" value="1"/>
</dbReference>
<evidence type="ECO:0000256" key="10">
    <source>
        <dbReference type="ARBA" id="ARBA00023192"/>
    </source>
</evidence>
<keyword evidence="11" id="KW-0012">Acyltransferase</keyword>
<dbReference type="Pfam" id="PF06426">
    <property type="entry name" value="SATase_N"/>
    <property type="match status" value="1"/>
</dbReference>
<evidence type="ECO:0000313" key="14">
    <source>
        <dbReference type="EMBL" id="KUK46200.1"/>
    </source>
</evidence>
<evidence type="ECO:0000256" key="4">
    <source>
        <dbReference type="ARBA" id="ARBA00013266"/>
    </source>
</evidence>
<comment type="pathway">
    <text evidence="2">Amino-acid biosynthesis; L-cysteine biosynthesis; L-cysteine from L-serine: step 1/2.</text>
</comment>
<name>A0A101FXC6_9CHLR</name>
<dbReference type="InterPro" id="IPR010493">
    <property type="entry name" value="Ser_AcTrfase_N"/>
</dbReference>
<accession>A0A101FXC6</accession>
<evidence type="ECO:0000256" key="8">
    <source>
        <dbReference type="ARBA" id="ARBA00022679"/>
    </source>
</evidence>
<evidence type="ECO:0000256" key="11">
    <source>
        <dbReference type="ARBA" id="ARBA00023315"/>
    </source>
</evidence>
<dbReference type="EMBL" id="LGFU01000057">
    <property type="protein sequence ID" value="KUK46200.1"/>
    <property type="molecule type" value="Genomic_DNA"/>
</dbReference>
<dbReference type="Gene3D" id="1.10.3130.10">
    <property type="entry name" value="serine acetyltransferase, domain 1"/>
    <property type="match status" value="1"/>
</dbReference>
<dbReference type="NCBIfam" id="NF041874">
    <property type="entry name" value="EPS_EpsC"/>
    <property type="match status" value="1"/>
</dbReference>
<dbReference type="InterPro" id="IPR045304">
    <property type="entry name" value="LbH_SAT"/>
</dbReference>
<dbReference type="InterPro" id="IPR001451">
    <property type="entry name" value="Hexapep"/>
</dbReference>
<evidence type="ECO:0000256" key="2">
    <source>
        <dbReference type="ARBA" id="ARBA00004876"/>
    </source>
</evidence>
<dbReference type="PROSITE" id="PS00101">
    <property type="entry name" value="HEXAPEP_TRANSFERASES"/>
    <property type="match status" value="1"/>
</dbReference>
<keyword evidence="7" id="KW-0028">Amino-acid biosynthesis</keyword>
<sequence length="221" mass="24402">KMSLFATIKKDIQAAMQRDPAARNAIEIVLCYAGLHAIWNHRINHWLWNHRLKLLARWFAQISRFFTGIEIHPGARIGEGFFIDHGMGVVIGETSIIGKNVTIFHGVTLGGVSAEKGKRHPTIEDEVVIGAGAKILGNITIGSCSRIGANAVVVKDVPCDSVVVGVPGHIVHKQHVKTHEPDLAHNQLPDMVSQQLLNITKNLEMLEKKLEPVLQEYEKKA</sequence>
<feature type="domain" description="Serine acetyltransferase N-terminal" evidence="13">
    <location>
        <begin position="4"/>
        <end position="38"/>
    </location>
</feature>
<dbReference type="Gene3D" id="2.160.10.10">
    <property type="entry name" value="Hexapeptide repeat proteins"/>
    <property type="match status" value="1"/>
</dbReference>